<gene>
    <name evidence="1" type="ORF">GCM10017566_19500</name>
</gene>
<dbReference type="EMBL" id="BNAV01000002">
    <property type="protein sequence ID" value="GHF46480.1"/>
    <property type="molecule type" value="Genomic_DNA"/>
</dbReference>
<dbReference type="NCBIfam" id="TIGR01509">
    <property type="entry name" value="HAD-SF-IA-v3"/>
    <property type="match status" value="1"/>
</dbReference>
<dbReference type="PANTHER" id="PTHR47829:SF1">
    <property type="entry name" value="HAD FAMILY PHOSPHATASE"/>
    <property type="match status" value="1"/>
</dbReference>
<dbReference type="InterPro" id="IPR023214">
    <property type="entry name" value="HAD_sf"/>
</dbReference>
<comment type="caution">
    <text evidence="1">The sequence shown here is derived from an EMBL/GenBank/DDBJ whole genome shotgun (WGS) entry which is preliminary data.</text>
</comment>
<dbReference type="Gene3D" id="3.40.50.1000">
    <property type="entry name" value="HAD superfamily/HAD-like"/>
    <property type="match status" value="1"/>
</dbReference>
<reference evidence="1" key="2">
    <citation type="submission" date="2020-09" db="EMBL/GenBank/DDBJ databases">
        <authorList>
            <person name="Sun Q."/>
            <person name="Zhou Y."/>
        </authorList>
    </citation>
    <scope>NUCLEOTIDE SEQUENCE</scope>
    <source>
        <strain evidence="1">CGMCC 4.7679</strain>
    </source>
</reference>
<dbReference type="PANTHER" id="PTHR47829">
    <property type="entry name" value="HYDROLASE, PUTATIVE (AFU_ORTHOLOGUE AFUA_1G12880)-RELATED"/>
    <property type="match status" value="1"/>
</dbReference>
<dbReference type="AlphaFoldDB" id="A0A8H9IVW5"/>
<sequence length="127" mass="13235">MLNGLVVDYAGVLTDPDAAALFTAIEDLRDRGVRTALLSNAAGGGTARDRLGRWFDALVFSGEVGYVKPMPQIYLLTAEQLGLPATACVFVDDSRSNVDGAVKTGMVGVHHTAVAATLTELGALFPA</sequence>
<dbReference type="InterPro" id="IPR036412">
    <property type="entry name" value="HAD-like_sf"/>
</dbReference>
<dbReference type="InterPro" id="IPR006439">
    <property type="entry name" value="HAD-SF_hydro_IA"/>
</dbReference>
<evidence type="ECO:0000313" key="2">
    <source>
        <dbReference type="Proteomes" id="UP000658656"/>
    </source>
</evidence>
<dbReference type="SUPFAM" id="SSF56784">
    <property type="entry name" value="HAD-like"/>
    <property type="match status" value="1"/>
</dbReference>
<dbReference type="Pfam" id="PF00702">
    <property type="entry name" value="Hydrolase"/>
    <property type="match status" value="1"/>
</dbReference>
<evidence type="ECO:0000313" key="1">
    <source>
        <dbReference type="EMBL" id="GHF46480.1"/>
    </source>
</evidence>
<name>A0A8H9IVW5_9PSEU</name>
<accession>A0A8H9IVW5</accession>
<organism evidence="1 2">
    <name type="scientific">Amycolatopsis bartoniae</name>
    <dbReference type="NCBI Taxonomy" id="941986"/>
    <lineage>
        <taxon>Bacteria</taxon>
        <taxon>Bacillati</taxon>
        <taxon>Actinomycetota</taxon>
        <taxon>Actinomycetes</taxon>
        <taxon>Pseudonocardiales</taxon>
        <taxon>Pseudonocardiaceae</taxon>
        <taxon>Amycolatopsis</taxon>
    </lineage>
</organism>
<protein>
    <submittedName>
        <fullName evidence="1">Haloacid dehalogenase</fullName>
    </submittedName>
</protein>
<dbReference type="InterPro" id="IPR052898">
    <property type="entry name" value="ACAD10-like"/>
</dbReference>
<keyword evidence="2" id="KW-1185">Reference proteome</keyword>
<dbReference type="RefSeq" id="WP_145935847.1">
    <property type="nucleotide sequence ID" value="NZ_BNAV01000002.1"/>
</dbReference>
<dbReference type="OrthoDB" id="9795007at2"/>
<proteinExistence type="predicted"/>
<dbReference type="Proteomes" id="UP000658656">
    <property type="component" value="Unassembled WGS sequence"/>
</dbReference>
<reference evidence="1" key="1">
    <citation type="journal article" date="2014" name="Int. J. Syst. Evol. Microbiol.">
        <title>Complete genome sequence of Corynebacterium casei LMG S-19264T (=DSM 44701T), isolated from a smear-ripened cheese.</title>
        <authorList>
            <consortium name="US DOE Joint Genome Institute (JGI-PGF)"/>
            <person name="Walter F."/>
            <person name="Albersmeier A."/>
            <person name="Kalinowski J."/>
            <person name="Ruckert C."/>
        </authorList>
    </citation>
    <scope>NUCLEOTIDE SEQUENCE</scope>
    <source>
        <strain evidence="1">CGMCC 4.7679</strain>
    </source>
</reference>